<dbReference type="Gene3D" id="1.10.1450.10">
    <property type="entry name" value="Tetraspanin"/>
    <property type="match status" value="1"/>
</dbReference>
<evidence type="ECO:0000313" key="6">
    <source>
        <dbReference type="Proteomes" id="UP000504633"/>
    </source>
</evidence>
<dbReference type="InterPro" id="IPR008952">
    <property type="entry name" value="Tetraspanin_EC2_sf"/>
</dbReference>
<proteinExistence type="predicted"/>
<dbReference type="OrthoDB" id="7965952at2759"/>
<evidence type="ECO:0000313" key="7">
    <source>
        <dbReference type="RefSeq" id="XP_023162826.2"/>
    </source>
</evidence>
<dbReference type="PANTHER" id="PTHR19282">
    <property type="entry name" value="TETRASPANIN"/>
    <property type="match status" value="1"/>
</dbReference>
<dbReference type="KEGG" id="dhe:111593967"/>
<feature type="transmembrane region" description="Helical" evidence="5">
    <location>
        <begin position="75"/>
        <end position="94"/>
    </location>
</feature>
<feature type="transmembrane region" description="Helical" evidence="5">
    <location>
        <begin position="186"/>
        <end position="210"/>
    </location>
</feature>
<dbReference type="InterPro" id="IPR018499">
    <property type="entry name" value="Tetraspanin/Peripherin"/>
</dbReference>
<name>A0A6J1LC80_DROHY</name>
<organism evidence="6 7">
    <name type="scientific">Drosophila hydei</name>
    <name type="common">Fruit fly</name>
    <dbReference type="NCBI Taxonomy" id="7224"/>
    <lineage>
        <taxon>Eukaryota</taxon>
        <taxon>Metazoa</taxon>
        <taxon>Ecdysozoa</taxon>
        <taxon>Arthropoda</taxon>
        <taxon>Hexapoda</taxon>
        <taxon>Insecta</taxon>
        <taxon>Pterygota</taxon>
        <taxon>Neoptera</taxon>
        <taxon>Endopterygota</taxon>
        <taxon>Diptera</taxon>
        <taxon>Brachycera</taxon>
        <taxon>Muscomorpha</taxon>
        <taxon>Ephydroidea</taxon>
        <taxon>Drosophilidae</taxon>
        <taxon>Drosophila</taxon>
    </lineage>
</organism>
<keyword evidence="6" id="KW-1185">Reference proteome</keyword>
<accession>A0A6J1LC80</accession>
<keyword evidence="4 5" id="KW-0472">Membrane</keyword>
<feature type="transmembrane region" description="Helical" evidence="5">
    <location>
        <begin position="17"/>
        <end position="34"/>
    </location>
</feature>
<feature type="transmembrane region" description="Helical" evidence="5">
    <location>
        <begin position="46"/>
        <end position="69"/>
    </location>
</feature>
<gene>
    <name evidence="7" type="primary">LOC111593967</name>
</gene>
<protein>
    <submittedName>
        <fullName evidence="7">Protein late bloomer</fullName>
    </submittedName>
</protein>
<keyword evidence="3 5" id="KW-1133">Transmembrane helix</keyword>
<dbReference type="GeneID" id="111593967"/>
<dbReference type="Pfam" id="PF00335">
    <property type="entry name" value="Tetraspanin"/>
    <property type="match status" value="1"/>
</dbReference>
<dbReference type="Proteomes" id="UP000504633">
    <property type="component" value="Unplaced"/>
</dbReference>
<dbReference type="CDD" id="cd03127">
    <property type="entry name" value="tetraspanin_LEL"/>
    <property type="match status" value="1"/>
</dbReference>
<dbReference type="SUPFAM" id="SSF48652">
    <property type="entry name" value="Tetraspanin"/>
    <property type="match status" value="1"/>
</dbReference>
<sequence length="246" mass="28053">MICCYNTIKYTGLLSNLLYMLLAIGVMSAGGLGLQMAQPNTPEHTYFVESLVLGATICTIVIFGCYGLVSDLLSVNIIFTCFILIVLGLEYLQLYNYQPHSRYRSTTQQLELTVAWHDLEKQPQSMQQYEQQHHCCGYNNASDYKAMHLSIPKSCYQLGSDEQLFTRGCLTTLKHSHSRIEQSDKLFIWCIIGLEIFILVQTIVLSGLLYKLRRRERLARQQVPPGVRREPRANHVGSRAQLLDNV</sequence>
<keyword evidence="2 5" id="KW-0812">Transmembrane</keyword>
<dbReference type="RefSeq" id="XP_023162826.2">
    <property type="nucleotide sequence ID" value="XM_023307058.2"/>
</dbReference>
<evidence type="ECO:0000256" key="1">
    <source>
        <dbReference type="ARBA" id="ARBA00004141"/>
    </source>
</evidence>
<evidence type="ECO:0000256" key="2">
    <source>
        <dbReference type="ARBA" id="ARBA00022692"/>
    </source>
</evidence>
<dbReference type="OMA" id="QMAQPNT"/>
<evidence type="ECO:0000256" key="3">
    <source>
        <dbReference type="ARBA" id="ARBA00022989"/>
    </source>
</evidence>
<evidence type="ECO:0000256" key="5">
    <source>
        <dbReference type="SAM" id="Phobius"/>
    </source>
</evidence>
<dbReference type="PANTHER" id="PTHR19282:SF456">
    <property type="entry name" value="CD63 MOLECULE"/>
    <property type="match status" value="1"/>
</dbReference>
<evidence type="ECO:0000256" key="4">
    <source>
        <dbReference type="ARBA" id="ARBA00023136"/>
    </source>
</evidence>
<comment type="subcellular location">
    <subcellularLocation>
        <location evidence="1">Membrane</location>
        <topology evidence="1">Multi-pass membrane protein</topology>
    </subcellularLocation>
</comment>
<dbReference type="GO" id="GO:0005886">
    <property type="term" value="C:plasma membrane"/>
    <property type="evidence" value="ECO:0007669"/>
    <property type="project" value="TreeGrafter"/>
</dbReference>
<dbReference type="AlphaFoldDB" id="A0A6J1LC80"/>
<reference evidence="7" key="1">
    <citation type="submission" date="2025-08" db="UniProtKB">
        <authorList>
            <consortium name="RefSeq"/>
        </authorList>
    </citation>
    <scope>IDENTIFICATION</scope>
    <source>
        <strain evidence="7">15085-1641.00</strain>
        <tissue evidence="7">Whole body</tissue>
    </source>
</reference>